<organism evidence="2 3">
    <name type="scientific">Nonomuraea deserti</name>
    <dbReference type="NCBI Taxonomy" id="1848322"/>
    <lineage>
        <taxon>Bacteria</taxon>
        <taxon>Bacillati</taxon>
        <taxon>Actinomycetota</taxon>
        <taxon>Actinomycetes</taxon>
        <taxon>Streptosporangiales</taxon>
        <taxon>Streptosporangiaceae</taxon>
        <taxon>Nonomuraea</taxon>
    </lineage>
</organism>
<dbReference type="Proteomes" id="UP000295258">
    <property type="component" value="Unassembled WGS sequence"/>
</dbReference>
<feature type="transmembrane region" description="Helical" evidence="1">
    <location>
        <begin position="61"/>
        <end position="85"/>
    </location>
</feature>
<sequence>MLTRPVAGAWPGGNPFMWEFVYWRALARDGLAARLLGLVVPIVCGALSAACRFVYDDLDLVVLVVLLMAGPGILLAPSYLASFLLRRPYWQPGVVSLILLGFAVGFPLMFLAQTLTKDLPRNSAAALLLDWATVQGLFIALGPVAAAVLWLPIGVVLFRRSRSNR</sequence>
<dbReference type="EMBL" id="SMKO01000092">
    <property type="protein sequence ID" value="TDD00497.1"/>
    <property type="molecule type" value="Genomic_DNA"/>
</dbReference>
<proteinExistence type="predicted"/>
<dbReference type="RefSeq" id="WP_132598378.1">
    <property type="nucleotide sequence ID" value="NZ_SMKO01000092.1"/>
</dbReference>
<evidence type="ECO:0000313" key="2">
    <source>
        <dbReference type="EMBL" id="TDD00497.1"/>
    </source>
</evidence>
<gene>
    <name evidence="2" type="ORF">E1292_28460</name>
</gene>
<keyword evidence="1" id="KW-0472">Membrane</keyword>
<protein>
    <submittedName>
        <fullName evidence="2">Uncharacterized protein</fullName>
    </submittedName>
</protein>
<feature type="transmembrane region" description="Helical" evidence="1">
    <location>
        <begin position="136"/>
        <end position="158"/>
    </location>
</feature>
<feature type="transmembrane region" description="Helical" evidence="1">
    <location>
        <begin position="97"/>
        <end position="116"/>
    </location>
</feature>
<evidence type="ECO:0000313" key="3">
    <source>
        <dbReference type="Proteomes" id="UP000295258"/>
    </source>
</evidence>
<dbReference type="AlphaFoldDB" id="A0A4R4VAL9"/>
<feature type="transmembrane region" description="Helical" evidence="1">
    <location>
        <begin position="31"/>
        <end position="55"/>
    </location>
</feature>
<name>A0A4R4VAL9_9ACTN</name>
<evidence type="ECO:0000256" key="1">
    <source>
        <dbReference type="SAM" id="Phobius"/>
    </source>
</evidence>
<accession>A0A4R4VAL9</accession>
<keyword evidence="1" id="KW-0812">Transmembrane</keyword>
<reference evidence="2 3" key="1">
    <citation type="submission" date="2019-03" db="EMBL/GenBank/DDBJ databases">
        <title>Draft genome sequences of novel Actinobacteria.</title>
        <authorList>
            <person name="Sahin N."/>
            <person name="Ay H."/>
            <person name="Saygin H."/>
        </authorList>
    </citation>
    <scope>NUCLEOTIDE SEQUENCE [LARGE SCALE GENOMIC DNA]</scope>
    <source>
        <strain evidence="2 3">KC310</strain>
    </source>
</reference>
<comment type="caution">
    <text evidence="2">The sequence shown here is derived from an EMBL/GenBank/DDBJ whole genome shotgun (WGS) entry which is preliminary data.</text>
</comment>
<keyword evidence="1" id="KW-1133">Transmembrane helix</keyword>
<keyword evidence="3" id="KW-1185">Reference proteome</keyword>